<accession>A0ABV6G200</accession>
<feature type="transmembrane region" description="Helical" evidence="1">
    <location>
        <begin position="239"/>
        <end position="258"/>
    </location>
</feature>
<feature type="transmembrane region" description="Helical" evidence="1">
    <location>
        <begin position="73"/>
        <end position="92"/>
    </location>
</feature>
<dbReference type="InterPro" id="IPR022270">
    <property type="entry name" value="Blh_diox"/>
</dbReference>
<comment type="subcellular location">
    <subcellularLocation>
        <location evidence="1">Cell membrane</location>
        <topology evidence="1">Multi-pass membrane protein</topology>
    </subcellularLocation>
</comment>
<feature type="binding site" evidence="1">
    <location>
        <position position="111"/>
    </location>
    <ligand>
        <name>Fe cation</name>
        <dbReference type="ChEBI" id="CHEBI:24875"/>
    </ligand>
</feature>
<protein>
    <recommendedName>
        <fullName evidence="1">Probable beta-carotene 15,15'-dioxygenase</fullName>
        <ecNumber evidence="1">1.13.11.63</ecNumber>
    </recommendedName>
</protein>
<reference evidence="2 3" key="1">
    <citation type="submission" date="2024-09" db="EMBL/GenBank/DDBJ databases">
        <authorList>
            <person name="Sun Q."/>
            <person name="Mori K."/>
        </authorList>
    </citation>
    <scope>NUCLEOTIDE SEQUENCE [LARGE SCALE GENOMIC DNA]</scope>
    <source>
        <strain evidence="2 3">CCM 7415</strain>
    </source>
</reference>
<evidence type="ECO:0000313" key="2">
    <source>
        <dbReference type="EMBL" id="MFC0267599.1"/>
    </source>
</evidence>
<feature type="binding site" evidence="1">
    <location>
        <position position="50"/>
    </location>
    <ligand>
        <name>Fe cation</name>
        <dbReference type="ChEBI" id="CHEBI:24875"/>
    </ligand>
</feature>
<dbReference type="EMBL" id="JBHLVX010000022">
    <property type="protein sequence ID" value="MFC0267599.1"/>
    <property type="molecule type" value="Genomic_DNA"/>
</dbReference>
<organism evidence="2 3">
    <name type="scientific">Kushneria aurantia</name>
    <dbReference type="NCBI Taxonomy" id="504092"/>
    <lineage>
        <taxon>Bacteria</taxon>
        <taxon>Pseudomonadati</taxon>
        <taxon>Pseudomonadota</taxon>
        <taxon>Gammaproteobacteria</taxon>
        <taxon>Oceanospirillales</taxon>
        <taxon>Halomonadaceae</taxon>
        <taxon>Kushneria</taxon>
    </lineage>
</organism>
<comment type="catalytic activity">
    <reaction evidence="1">
        <text>all-trans-beta-carotene + O2 = 2 all-trans-retinal</text>
        <dbReference type="Rhea" id="RHEA:32887"/>
        <dbReference type="ChEBI" id="CHEBI:15379"/>
        <dbReference type="ChEBI" id="CHEBI:17579"/>
        <dbReference type="ChEBI" id="CHEBI:17898"/>
        <dbReference type="EC" id="1.13.11.63"/>
    </reaction>
</comment>
<feature type="binding site" evidence="1">
    <location>
        <position position="220"/>
    </location>
    <ligand>
        <name>Fe cation</name>
        <dbReference type="ChEBI" id="CHEBI:24875"/>
    </ligand>
</feature>
<feature type="transmembrane region" description="Helical" evidence="1">
    <location>
        <begin position="192"/>
        <end position="219"/>
    </location>
</feature>
<dbReference type="Proteomes" id="UP001589814">
    <property type="component" value="Unassembled WGS sequence"/>
</dbReference>
<sequence length="307" mass="33514">MNSLVSLHGWLTLLMGAALLVALGGQQWHPAGALSVAILVAGVALLGLPHGAFDHLTGIRLIRHWLPGRAVGIWLGLFLLVYVLLSAALLWGWRQSPAAALTLFLLLSAAHFGTDWRGRQPLWLRLCWGALVIAAPFAWRPGEVGQVVRALAVADPAAFTRAGMFIFTLVGLVVLCRLRWLWRHARGTLMAMAMLVIGAIVLNPLIYFACYFCCFHSPLHLSAIRREFGLTSRARAVGMAAPIVIVTWVGASIGYAWMSQQAIASPLLKTTFIGLACLTVPHMIVEWLGSRDARRSLVSTRPLHRQS</sequence>
<dbReference type="NCBIfam" id="TIGR03753">
    <property type="entry name" value="blh_monoox"/>
    <property type="match status" value="1"/>
</dbReference>
<keyword evidence="1" id="KW-0812">Transmembrane</keyword>
<dbReference type="EC" id="1.13.11.63" evidence="1"/>
<keyword evidence="1" id="KW-0408">Iron</keyword>
<keyword evidence="1" id="KW-0560">Oxidoreductase</keyword>
<keyword evidence="1" id="KW-0223">Dioxygenase</keyword>
<keyword evidence="1" id="KW-1133">Transmembrane helix</keyword>
<evidence type="ECO:0000256" key="1">
    <source>
        <dbReference type="HAMAP-Rule" id="MF_02093"/>
    </source>
</evidence>
<keyword evidence="1" id="KW-0479">Metal-binding</keyword>
<comment type="caution">
    <text evidence="2">The sequence shown here is derived from an EMBL/GenBank/DDBJ whole genome shotgun (WGS) entry which is preliminary data.</text>
</comment>
<gene>
    <name evidence="2" type="ORF">ACFFHW_06255</name>
</gene>
<feature type="transmembrane region" description="Helical" evidence="1">
    <location>
        <begin position="122"/>
        <end position="139"/>
    </location>
</feature>
<dbReference type="HAMAP" id="MF_02093">
    <property type="entry name" value="Beta_carotene_diox"/>
    <property type="match status" value="1"/>
</dbReference>
<feature type="transmembrane region" description="Helical" evidence="1">
    <location>
        <begin position="270"/>
        <end position="289"/>
    </location>
</feature>
<proteinExistence type="inferred from homology"/>
<comment type="cofactor">
    <cofactor evidence="1">
        <name>Fe(2+)</name>
        <dbReference type="ChEBI" id="CHEBI:29033"/>
    </cofactor>
</comment>
<keyword evidence="1" id="KW-0472">Membrane</keyword>
<feature type="transmembrane region" description="Helical" evidence="1">
    <location>
        <begin position="159"/>
        <end position="180"/>
    </location>
</feature>
<evidence type="ECO:0000313" key="3">
    <source>
        <dbReference type="Proteomes" id="UP001589814"/>
    </source>
</evidence>
<feature type="transmembrane region" description="Helical" evidence="1">
    <location>
        <begin position="98"/>
        <end position="115"/>
    </location>
</feature>
<comment type="similarity">
    <text evidence="1">Belongs to the Brp/Blh beta-carotene diooxygenase family.</text>
</comment>
<keyword evidence="1" id="KW-1003">Cell membrane</keyword>
<keyword evidence="3" id="KW-1185">Reference proteome</keyword>
<feature type="transmembrane region" description="Helical" evidence="1">
    <location>
        <begin position="32"/>
        <end position="53"/>
    </location>
</feature>
<dbReference type="RefSeq" id="WP_019950569.1">
    <property type="nucleotide sequence ID" value="NZ_JBHLVX010000022.1"/>
</dbReference>
<name>A0ABV6G200_9GAMM</name>
<feature type="binding site" evidence="1">
    <location>
        <position position="216"/>
    </location>
    <ligand>
        <name>Fe cation</name>
        <dbReference type="ChEBI" id="CHEBI:24875"/>
    </ligand>
</feature>
<dbReference type="Pfam" id="PF15461">
    <property type="entry name" value="BCD"/>
    <property type="match status" value="1"/>
</dbReference>
<comment type="function">
    <text evidence="1">Catalyzes the cleavage of beta-carotene at its central double bond (15,15') to yield two molecules of all-trans-retinal.</text>
</comment>